<name>A0A2A4AM27_9CORY</name>
<feature type="region of interest" description="Disordered" evidence="2">
    <location>
        <begin position="163"/>
        <end position="197"/>
    </location>
</feature>
<keyword evidence="3" id="KW-0472">Membrane</keyword>
<organism evidence="4 5">
    <name type="scientific">Corynebacterium accolens</name>
    <dbReference type="NCBI Taxonomy" id="38284"/>
    <lineage>
        <taxon>Bacteria</taxon>
        <taxon>Bacillati</taxon>
        <taxon>Actinomycetota</taxon>
        <taxon>Actinomycetes</taxon>
        <taxon>Mycobacteriales</taxon>
        <taxon>Corynebacteriaceae</taxon>
        <taxon>Corynebacterium</taxon>
    </lineage>
</organism>
<dbReference type="Proteomes" id="UP000218690">
    <property type="component" value="Unassembled WGS sequence"/>
</dbReference>
<comment type="caution">
    <text evidence="4">The sequence shown here is derived from an EMBL/GenBank/DDBJ whole genome shotgun (WGS) entry which is preliminary data.</text>
</comment>
<feature type="region of interest" description="Disordered" evidence="2">
    <location>
        <begin position="1"/>
        <end position="38"/>
    </location>
</feature>
<evidence type="ECO:0000256" key="3">
    <source>
        <dbReference type="SAM" id="Phobius"/>
    </source>
</evidence>
<accession>A0A2A4AM27</accession>
<gene>
    <name evidence="4" type="ORF">COM45_05065</name>
</gene>
<evidence type="ECO:0000256" key="1">
    <source>
        <dbReference type="SAM" id="Coils"/>
    </source>
</evidence>
<dbReference type="AlphaFoldDB" id="A0A2A4AM27"/>
<evidence type="ECO:0000256" key="2">
    <source>
        <dbReference type="SAM" id="MobiDB-lite"/>
    </source>
</evidence>
<feature type="transmembrane region" description="Helical" evidence="3">
    <location>
        <begin position="47"/>
        <end position="68"/>
    </location>
</feature>
<dbReference type="InterPro" id="IPR007060">
    <property type="entry name" value="FtsL/DivIC"/>
</dbReference>
<sequence length="197" mass="21803">MARENHTSKKSRTTVPVVSRAATQREAAAKAKKTQKARGERMGRMDIVGLSVILVVVLIVLLTIAVPLRNYYHVRSETARLQHSIAAKQAQKEELLNEIDKYKSEDYLEQEARRRFGVIAEGETAYRIMDRRMNPDSTVTTNKLDDVDERPWYEILWGSIAEDEDGSATGSTNANPGSLPVTPASPSAGPENPPAAQ</sequence>
<reference evidence="4 5" key="1">
    <citation type="submission" date="2017-09" db="EMBL/GenBank/DDBJ databases">
        <title>Draft Genome Sequence of Corynebacterium accolens AH4003.</title>
        <authorList>
            <person name="Chen Y."/>
            <person name="Oosthuysen W.F."/>
            <person name="Kelley S."/>
            <person name="Horswill A."/>
        </authorList>
    </citation>
    <scope>NUCLEOTIDE SEQUENCE [LARGE SCALE GENOMIC DNA]</scope>
    <source>
        <strain evidence="4 5">AH4003</strain>
    </source>
</reference>
<evidence type="ECO:0000313" key="4">
    <source>
        <dbReference type="EMBL" id="PCC83168.1"/>
    </source>
</evidence>
<keyword evidence="3" id="KW-1133">Transmembrane helix</keyword>
<dbReference type="Pfam" id="PF04977">
    <property type="entry name" value="DivIC"/>
    <property type="match status" value="1"/>
</dbReference>
<feature type="coiled-coil region" evidence="1">
    <location>
        <begin position="78"/>
        <end position="105"/>
    </location>
</feature>
<protein>
    <recommendedName>
        <fullName evidence="6">Septum formation initiator</fullName>
    </recommendedName>
</protein>
<evidence type="ECO:0008006" key="6">
    <source>
        <dbReference type="Google" id="ProtNLM"/>
    </source>
</evidence>
<dbReference type="EMBL" id="NWBP01000016">
    <property type="protein sequence ID" value="PCC83168.1"/>
    <property type="molecule type" value="Genomic_DNA"/>
</dbReference>
<keyword evidence="3" id="KW-0812">Transmembrane</keyword>
<keyword evidence="1" id="KW-0175">Coiled coil</keyword>
<evidence type="ECO:0000313" key="5">
    <source>
        <dbReference type="Proteomes" id="UP000218690"/>
    </source>
</evidence>
<proteinExistence type="predicted"/>